<feature type="region of interest" description="Disordered" evidence="4">
    <location>
        <begin position="1371"/>
        <end position="1393"/>
    </location>
</feature>
<feature type="region of interest" description="Disordered" evidence="4">
    <location>
        <begin position="940"/>
        <end position="961"/>
    </location>
</feature>
<feature type="region of interest" description="Disordered" evidence="4">
    <location>
        <begin position="1294"/>
        <end position="1347"/>
    </location>
</feature>
<comment type="similarity">
    <text evidence="3">Belongs to the TRAFAC class myosin-kinesin ATPase superfamily. Kinesin family.</text>
</comment>
<feature type="compositionally biased region" description="Basic and acidic residues" evidence="4">
    <location>
        <begin position="1336"/>
        <end position="1346"/>
    </location>
</feature>
<proteinExistence type="inferred from homology"/>
<dbReference type="PANTHER" id="PTHR47117">
    <property type="entry name" value="STAR-RELATED LIPID TRANSFER PROTEIN 9"/>
    <property type="match status" value="1"/>
</dbReference>
<reference evidence="6 7" key="1">
    <citation type="submission" date="2015-07" db="EMBL/GenBank/DDBJ databases">
        <title>The genome of Habropoda laboriosa.</title>
        <authorList>
            <person name="Pan H."/>
            <person name="Kapheim K."/>
        </authorList>
    </citation>
    <scope>NUCLEOTIDE SEQUENCE [LARGE SCALE GENOMIC DNA]</scope>
    <source>
        <strain evidence="6">0110345459</strain>
    </source>
</reference>
<feature type="region of interest" description="Disordered" evidence="4">
    <location>
        <begin position="1172"/>
        <end position="1225"/>
    </location>
</feature>
<feature type="region of interest" description="Disordered" evidence="4">
    <location>
        <begin position="684"/>
        <end position="704"/>
    </location>
</feature>
<organism evidence="6 7">
    <name type="scientific">Habropoda laboriosa</name>
    <dbReference type="NCBI Taxonomy" id="597456"/>
    <lineage>
        <taxon>Eukaryota</taxon>
        <taxon>Metazoa</taxon>
        <taxon>Ecdysozoa</taxon>
        <taxon>Arthropoda</taxon>
        <taxon>Hexapoda</taxon>
        <taxon>Insecta</taxon>
        <taxon>Pterygota</taxon>
        <taxon>Neoptera</taxon>
        <taxon>Endopterygota</taxon>
        <taxon>Hymenoptera</taxon>
        <taxon>Apocrita</taxon>
        <taxon>Aculeata</taxon>
        <taxon>Apoidea</taxon>
        <taxon>Anthophila</taxon>
        <taxon>Apidae</taxon>
        <taxon>Habropoda</taxon>
    </lineage>
</organism>
<feature type="compositionally biased region" description="Basic and acidic residues" evidence="4">
    <location>
        <begin position="325"/>
        <end position="342"/>
    </location>
</feature>
<evidence type="ECO:0000313" key="6">
    <source>
        <dbReference type="EMBL" id="KOC64676.1"/>
    </source>
</evidence>
<evidence type="ECO:0000256" key="3">
    <source>
        <dbReference type="PROSITE-ProRule" id="PRU00283"/>
    </source>
</evidence>
<comment type="caution">
    <text evidence="3">Lacks conserved residue(s) required for the propagation of feature annotation.</text>
</comment>
<dbReference type="PROSITE" id="PS50067">
    <property type="entry name" value="KINESIN_MOTOR_2"/>
    <property type="match status" value="1"/>
</dbReference>
<feature type="compositionally biased region" description="Basic and acidic residues" evidence="4">
    <location>
        <begin position="1269"/>
        <end position="1279"/>
    </location>
</feature>
<evidence type="ECO:0000256" key="4">
    <source>
        <dbReference type="SAM" id="MobiDB-lite"/>
    </source>
</evidence>
<feature type="region of interest" description="Disordered" evidence="4">
    <location>
        <begin position="1112"/>
        <end position="1160"/>
    </location>
</feature>
<evidence type="ECO:0000256" key="1">
    <source>
        <dbReference type="ARBA" id="ARBA00022741"/>
    </source>
</evidence>
<feature type="compositionally biased region" description="Basic and acidic residues" evidence="4">
    <location>
        <begin position="1180"/>
        <end position="1198"/>
    </location>
</feature>
<keyword evidence="2" id="KW-0067">ATP-binding</keyword>
<accession>A0A0L7R1K6</accession>
<dbReference type="SMART" id="SM00129">
    <property type="entry name" value="KISc"/>
    <property type="match status" value="1"/>
</dbReference>
<dbReference type="GO" id="GO:0003777">
    <property type="term" value="F:microtubule motor activity"/>
    <property type="evidence" value="ECO:0007669"/>
    <property type="project" value="InterPro"/>
</dbReference>
<dbReference type="PRINTS" id="PR00380">
    <property type="entry name" value="KINESINHEAVY"/>
</dbReference>
<dbReference type="SUPFAM" id="SSF52540">
    <property type="entry name" value="P-loop containing nucleoside triphosphate hydrolases"/>
    <property type="match status" value="1"/>
</dbReference>
<dbReference type="EMBL" id="KQ414667">
    <property type="protein sequence ID" value="KOC64676.1"/>
    <property type="molecule type" value="Genomic_DNA"/>
</dbReference>
<feature type="region of interest" description="Disordered" evidence="4">
    <location>
        <begin position="1523"/>
        <end position="1556"/>
    </location>
</feature>
<dbReference type="InterPro" id="IPR019821">
    <property type="entry name" value="Kinesin_motor_CS"/>
</dbReference>
<dbReference type="InterPro" id="IPR036961">
    <property type="entry name" value="Kinesin_motor_dom_sf"/>
</dbReference>
<feature type="region of interest" description="Disordered" evidence="4">
    <location>
        <begin position="569"/>
        <end position="635"/>
    </location>
</feature>
<dbReference type="Proteomes" id="UP000053825">
    <property type="component" value="Unassembled WGS sequence"/>
</dbReference>
<protein>
    <submittedName>
        <fullName evidence="6">Kinesin-like protein KIF16B</fullName>
    </submittedName>
</protein>
<evidence type="ECO:0000259" key="5">
    <source>
        <dbReference type="PROSITE" id="PS50067"/>
    </source>
</evidence>
<feature type="region of interest" description="Disordered" evidence="4">
    <location>
        <begin position="300"/>
        <end position="355"/>
    </location>
</feature>
<keyword evidence="7" id="KW-1185">Reference proteome</keyword>
<dbReference type="Gene3D" id="3.40.850.10">
    <property type="entry name" value="Kinesin motor domain"/>
    <property type="match status" value="1"/>
</dbReference>
<dbReference type="GO" id="GO:0005524">
    <property type="term" value="F:ATP binding"/>
    <property type="evidence" value="ECO:0007669"/>
    <property type="project" value="UniProtKB-KW"/>
</dbReference>
<feature type="compositionally biased region" description="Polar residues" evidence="4">
    <location>
        <begin position="1116"/>
        <end position="1132"/>
    </location>
</feature>
<dbReference type="Pfam" id="PF00225">
    <property type="entry name" value="Kinesin"/>
    <property type="match status" value="1"/>
</dbReference>
<sequence length="1796" mass="201688">MMGTKEDPGLTPRLCEGLFERIEEERRNEKNYRVSVSYLEIYNERVRDLLKPSSSTSGLRVREHPRLGPYVQGLTQHVVRTLGSLMSYVEEGTRARKTASTLQNSNSSRSHALLTIAVAAESPVVGNGVNSSSSSKRNDILPRGASKLRLVDLAGSESAATCSGVHRLKEGANINKSLVALGNVISALAERGSTGSGPGRRFIPYRDSSLTWLLKDALGGNATTIMLATISPASGSYNETAHTLRFAQRAQSVVNRPVVNEDPVTRIIRELRAEVARLRLLLLEKAALCCSCQKNHSPGTIVKDVSPVKEETNSESTVRSIEQNPEGRSRETQPSHEEEKGSRSFVPLRRSNSTDSLTTCDVATTLKRFGSLEVLTNDRFAGSYNRARVTELNDDEDEVNEIHESVFVDIPTLVAVLIKPDDSLLRETSARIEEICSDEVAEEPIDVEFIETESVDHEDRSSSLNSCHASGDLYQNEAEVYENLLRPRANTTVKSKEKPKFRKQDSVDLLSTSVSNLHISKRFGSVETIQRKKDPIFSLERSHTNLEKRSPLPDRLKKLNNIREIDDRKGFNKSNWKGSSEQLERKGSNDSDKSLKELSYQSGSKGKSNARKQSFEGLKRKTSKDSSSSSSKDEQILISSLTRDKFLHRKNSLEQELPSVRSHTPIQRVKRAEIVAAVTERLYSSRKQTEDASGTRSPPEAGEVKSLAKMKLQEISRKMLGKRRRVCVDTQTDTSRTIRMKDSETLTENPQIVYQDAAVLTDDHEICEYVSDRKTPVRRVKEIATSTEKPKTSIIRCKDVASLANDLEEYDYEIHSPRHDSGILSDDTQNYAESNLSSTEVSDLCQESDRRVAYAESSTNTSMFSPCRSFAVQTPRPEGFHRQIAENKAPACLRQCCNSIRDPQNHSSRNNTEKSIISISLPDTISITIESSSAVESKISLTNDSQRQTARRSIKDEESQTEHWKDYGREVFCGEEQNSRSTPSQTDTRVFRIENIFQDPNNASRSGKVDVDRREGERIRNSITFRNSLGTSYVSQPKEIVGGSTGSGEIEAEGFIRDGLITEAIHGEDPWRSWSVPTSSTTNYSSVDHANGLGVVPASWQIEIEENDRTFDDTQVDSGSSNDEVDSSTVLSGNVDHDHGFSDDSLDYNESNVSGESATTLKMKQAIEQRESLCPPDVVAHTKKESSKSGVETERNESVSDFEDNQVEFPKKNPTESTDSSEIHDYKSLILGRPCYSNFEEANDDSDGSLNRVNSSGKKKVSFSNSNVSERRVDRSESDSKLILKSIIKKRKKKTTDPLSTIHSSNDETDDSQQEEKASVTSETDWKGEVQSISSEEAREDRDSVEMKVNVEQNRKKVKFSMEELLENTCSESDSCENVEEDEEEEEEFDHGGRSVLKEYLSEAVTFMRNLNSINEYVNEASTVERYPTSLCRGRGRRRVSARRRANFSTWNRDYEELMGRKVQRKDASDYQVEGDDIIVSTESYDRCLKGIQRLEDCIRRVDKHNELLQEKYSVDCESAGARSSLASPSLDPRVPTTNNDYGTYHETDVPLDEPSTITDHKEHDNLEKKIFDQLMNVANSIRYGNSSKLQPRVPKLSDSRSWSPASFSKFREKHSYAAKEPFTGDVRANLSLEETSDTNDDQQDYATYEITGNLSVGRSRSIEGDTDELTSIMEDDFLPIRSFSRSPSRLTDADRPGLRIISQNDSRNVDNNDPSIARRFVGSKGSVPLQRFGETDDYSRRGRFHLCSKDHTEIESEIAHLRDKLKYPGSPRARFLELLRERRRIVECSRGTSAS</sequence>
<feature type="domain" description="Kinesin motor" evidence="5">
    <location>
        <begin position="1"/>
        <end position="253"/>
    </location>
</feature>
<feature type="region of interest" description="Disordered" evidence="4">
    <location>
        <begin position="1241"/>
        <end position="1279"/>
    </location>
</feature>
<feature type="compositionally biased region" description="Polar residues" evidence="4">
    <location>
        <begin position="572"/>
        <end position="581"/>
    </location>
</feature>
<dbReference type="STRING" id="597456.A0A0L7R1K6"/>
<dbReference type="GO" id="GO:0008017">
    <property type="term" value="F:microtubule binding"/>
    <property type="evidence" value="ECO:0007669"/>
    <property type="project" value="InterPro"/>
</dbReference>
<evidence type="ECO:0000256" key="2">
    <source>
        <dbReference type="ARBA" id="ARBA00022840"/>
    </source>
</evidence>
<dbReference type="InterPro" id="IPR001752">
    <property type="entry name" value="Kinesin_motor_dom"/>
</dbReference>
<dbReference type="GO" id="GO:0007018">
    <property type="term" value="P:microtubule-based movement"/>
    <property type="evidence" value="ECO:0007669"/>
    <property type="project" value="InterPro"/>
</dbReference>
<dbReference type="PROSITE" id="PS00411">
    <property type="entry name" value="KINESIN_MOTOR_1"/>
    <property type="match status" value="1"/>
</dbReference>
<feature type="compositionally biased region" description="Polar residues" evidence="4">
    <location>
        <begin position="314"/>
        <end position="323"/>
    </location>
</feature>
<feature type="compositionally biased region" description="Acidic residues" evidence="4">
    <location>
        <begin position="1374"/>
        <end position="1389"/>
    </location>
</feature>
<evidence type="ECO:0000313" key="7">
    <source>
        <dbReference type="Proteomes" id="UP000053825"/>
    </source>
</evidence>
<keyword evidence="1" id="KW-0547">Nucleotide-binding</keyword>
<dbReference type="InterPro" id="IPR027417">
    <property type="entry name" value="P-loop_NTPase"/>
</dbReference>
<dbReference type="OrthoDB" id="3176171at2759"/>
<feature type="compositionally biased region" description="Polar residues" evidence="4">
    <location>
        <begin position="1148"/>
        <end position="1160"/>
    </location>
</feature>
<gene>
    <name evidence="6" type="ORF">WH47_00179</name>
</gene>
<feature type="compositionally biased region" description="Basic and acidic residues" evidence="4">
    <location>
        <begin position="1314"/>
        <end position="1328"/>
    </location>
</feature>
<feature type="compositionally biased region" description="Basic and acidic residues" evidence="4">
    <location>
        <begin position="582"/>
        <end position="596"/>
    </location>
</feature>
<name>A0A0L7R1K6_9HYME</name>